<dbReference type="AlphaFoldDB" id="A0AAD5R101"/>
<proteinExistence type="predicted"/>
<accession>A0AAD5R101</accession>
<evidence type="ECO:0000313" key="2">
    <source>
        <dbReference type="Proteomes" id="UP001196413"/>
    </source>
</evidence>
<evidence type="ECO:0000313" key="1">
    <source>
        <dbReference type="EMBL" id="KAJ1367590.1"/>
    </source>
</evidence>
<name>A0AAD5R101_PARTN</name>
<gene>
    <name evidence="1" type="ORF">KIN20_028531</name>
</gene>
<organism evidence="1 2">
    <name type="scientific">Parelaphostrongylus tenuis</name>
    <name type="common">Meningeal worm</name>
    <dbReference type="NCBI Taxonomy" id="148309"/>
    <lineage>
        <taxon>Eukaryota</taxon>
        <taxon>Metazoa</taxon>
        <taxon>Ecdysozoa</taxon>
        <taxon>Nematoda</taxon>
        <taxon>Chromadorea</taxon>
        <taxon>Rhabditida</taxon>
        <taxon>Rhabditina</taxon>
        <taxon>Rhabditomorpha</taxon>
        <taxon>Strongyloidea</taxon>
        <taxon>Metastrongylidae</taxon>
        <taxon>Parelaphostrongylus</taxon>
    </lineage>
</organism>
<dbReference type="EMBL" id="JAHQIW010005955">
    <property type="protein sequence ID" value="KAJ1367590.1"/>
    <property type="molecule type" value="Genomic_DNA"/>
</dbReference>
<keyword evidence="2" id="KW-1185">Reference proteome</keyword>
<protein>
    <submittedName>
        <fullName evidence="1">Uncharacterized protein</fullName>
    </submittedName>
</protein>
<comment type="caution">
    <text evidence="1">The sequence shown here is derived from an EMBL/GenBank/DDBJ whole genome shotgun (WGS) entry which is preliminary data.</text>
</comment>
<sequence length="59" mass="7160">MQRKTPETFMILDENERVMGRKCCSTHNDRDKKFRCRRDQWATEQKTTDHCWIVADISL</sequence>
<reference evidence="1" key="1">
    <citation type="submission" date="2021-06" db="EMBL/GenBank/DDBJ databases">
        <title>Parelaphostrongylus tenuis whole genome reference sequence.</title>
        <authorList>
            <person name="Garwood T.J."/>
            <person name="Larsen P.A."/>
            <person name="Fountain-Jones N.M."/>
            <person name="Garbe J.R."/>
            <person name="Macchietto M.G."/>
            <person name="Kania S.A."/>
            <person name="Gerhold R.W."/>
            <person name="Richards J.E."/>
            <person name="Wolf T.M."/>
        </authorList>
    </citation>
    <scope>NUCLEOTIDE SEQUENCE</scope>
    <source>
        <strain evidence="1">MNPRO001-30</strain>
        <tissue evidence="1">Meninges</tissue>
    </source>
</reference>
<dbReference type="Proteomes" id="UP001196413">
    <property type="component" value="Unassembled WGS sequence"/>
</dbReference>